<organism evidence="2 3">
    <name type="scientific">Flavobacterium shii</name>
    <dbReference type="NCBI Taxonomy" id="2987687"/>
    <lineage>
        <taxon>Bacteria</taxon>
        <taxon>Pseudomonadati</taxon>
        <taxon>Bacteroidota</taxon>
        <taxon>Flavobacteriia</taxon>
        <taxon>Flavobacteriales</taxon>
        <taxon>Flavobacteriaceae</taxon>
        <taxon>Flavobacterium</taxon>
    </lineage>
</organism>
<evidence type="ECO:0000313" key="3">
    <source>
        <dbReference type="Proteomes" id="UP001151079"/>
    </source>
</evidence>
<keyword evidence="1" id="KW-0472">Membrane</keyword>
<protein>
    <submittedName>
        <fullName evidence="2">Uncharacterized protein</fullName>
    </submittedName>
</protein>
<reference evidence="2" key="1">
    <citation type="submission" date="2022-10" db="EMBL/GenBank/DDBJ databases">
        <title>Two novel species of Flavobacterium.</title>
        <authorList>
            <person name="Liu Q."/>
            <person name="Xin Y.-H."/>
        </authorList>
    </citation>
    <scope>NUCLEOTIDE SEQUENCE</scope>
    <source>
        <strain evidence="2">LS1R49</strain>
    </source>
</reference>
<keyword evidence="3" id="KW-1185">Reference proteome</keyword>
<evidence type="ECO:0000313" key="2">
    <source>
        <dbReference type="EMBL" id="MCV9926974.1"/>
    </source>
</evidence>
<name>A0A9X2YU55_9FLAO</name>
<keyword evidence="1" id="KW-1133">Transmembrane helix</keyword>
<sequence>MGIEDLKDFILPIVLIAFGLFIKNTKNPNFQSSRKYWKILFILGMLNLLMKIFLLFYL</sequence>
<accession>A0A9X2YU55</accession>
<dbReference type="RefSeq" id="WP_264205150.1">
    <property type="nucleotide sequence ID" value="NZ_JAOZEW010000003.1"/>
</dbReference>
<feature type="transmembrane region" description="Helical" evidence="1">
    <location>
        <begin position="6"/>
        <end position="24"/>
    </location>
</feature>
<dbReference type="AlphaFoldDB" id="A0A9X2YU55"/>
<evidence type="ECO:0000256" key="1">
    <source>
        <dbReference type="SAM" id="Phobius"/>
    </source>
</evidence>
<comment type="caution">
    <text evidence="2">The sequence shown here is derived from an EMBL/GenBank/DDBJ whole genome shotgun (WGS) entry which is preliminary data.</text>
</comment>
<gene>
    <name evidence="2" type="ORF">OIU83_04895</name>
</gene>
<feature type="transmembrane region" description="Helical" evidence="1">
    <location>
        <begin position="36"/>
        <end position="57"/>
    </location>
</feature>
<dbReference type="EMBL" id="JAOZEW010000003">
    <property type="protein sequence ID" value="MCV9926974.1"/>
    <property type="molecule type" value="Genomic_DNA"/>
</dbReference>
<dbReference type="Proteomes" id="UP001151079">
    <property type="component" value="Unassembled WGS sequence"/>
</dbReference>
<proteinExistence type="predicted"/>
<keyword evidence="1" id="KW-0812">Transmembrane</keyword>